<dbReference type="OrthoDB" id="9762009at2"/>
<dbReference type="EC" id="2.7.8.-" evidence="11"/>
<dbReference type="InterPro" id="IPR022924">
    <property type="entry name" value="Cardiolipin_synthase"/>
</dbReference>
<evidence type="ECO:0000256" key="7">
    <source>
        <dbReference type="ARBA" id="ARBA00022692"/>
    </source>
</evidence>
<dbReference type="Proteomes" id="UP000285908">
    <property type="component" value="Unassembled WGS sequence"/>
</dbReference>
<feature type="domain" description="PLD phosphodiesterase" evidence="13">
    <location>
        <begin position="236"/>
        <end position="263"/>
    </location>
</feature>
<evidence type="ECO:0000256" key="5">
    <source>
        <dbReference type="ARBA" id="ARBA00022525"/>
    </source>
</evidence>
<comment type="function">
    <text evidence="1">Could be a virulence factor.</text>
</comment>
<dbReference type="PROSITE" id="PS50035">
    <property type="entry name" value="PLD"/>
    <property type="match status" value="2"/>
</dbReference>
<dbReference type="PANTHER" id="PTHR21248">
    <property type="entry name" value="CARDIOLIPIN SYNTHASE"/>
    <property type="match status" value="1"/>
</dbReference>
<keyword evidence="8" id="KW-0677">Repeat</keyword>
<evidence type="ECO:0000256" key="2">
    <source>
        <dbReference type="ARBA" id="ARBA00004236"/>
    </source>
</evidence>
<evidence type="ECO:0000256" key="3">
    <source>
        <dbReference type="ARBA" id="ARBA00004613"/>
    </source>
</evidence>
<evidence type="ECO:0000256" key="6">
    <source>
        <dbReference type="ARBA" id="ARBA00022679"/>
    </source>
</evidence>
<keyword evidence="4" id="KW-1003">Cell membrane</keyword>
<keyword evidence="10 12" id="KW-0472">Membrane</keyword>
<feature type="transmembrane region" description="Helical" evidence="12">
    <location>
        <begin position="64"/>
        <end position="85"/>
    </location>
</feature>
<dbReference type="GO" id="GO:0005886">
    <property type="term" value="C:plasma membrane"/>
    <property type="evidence" value="ECO:0007669"/>
    <property type="project" value="UniProtKB-SubCell"/>
</dbReference>
<gene>
    <name evidence="14" type="primary">cls</name>
    <name evidence="14" type="ORF">EKE94_10400</name>
</gene>
<keyword evidence="15" id="KW-1185">Reference proteome</keyword>
<dbReference type="PANTHER" id="PTHR21248:SF22">
    <property type="entry name" value="PHOSPHOLIPASE D"/>
    <property type="match status" value="1"/>
</dbReference>
<comment type="subcellular location">
    <subcellularLocation>
        <location evidence="2">Cell membrane</location>
    </subcellularLocation>
    <subcellularLocation>
        <location evidence="3">Secreted</location>
    </subcellularLocation>
</comment>
<proteinExistence type="predicted"/>
<keyword evidence="7 12" id="KW-0812">Transmembrane</keyword>
<dbReference type="GO" id="GO:0032049">
    <property type="term" value="P:cardiolipin biosynthetic process"/>
    <property type="evidence" value="ECO:0007669"/>
    <property type="project" value="UniProtKB-UniRule"/>
</dbReference>
<dbReference type="InterPro" id="IPR001736">
    <property type="entry name" value="PLipase_D/transphosphatidylase"/>
</dbReference>
<evidence type="ECO:0000313" key="15">
    <source>
        <dbReference type="Proteomes" id="UP000285908"/>
    </source>
</evidence>
<feature type="domain" description="PLD phosphodiesterase" evidence="13">
    <location>
        <begin position="406"/>
        <end position="433"/>
    </location>
</feature>
<evidence type="ECO:0000256" key="11">
    <source>
        <dbReference type="NCBIfam" id="TIGR04265"/>
    </source>
</evidence>
<evidence type="ECO:0000259" key="13">
    <source>
        <dbReference type="PROSITE" id="PS50035"/>
    </source>
</evidence>
<dbReference type="AlphaFoldDB" id="A0A438AGQ3"/>
<dbReference type="InterPro" id="IPR025202">
    <property type="entry name" value="PLD-like_dom"/>
</dbReference>
<name>A0A438AGQ3_9RHOB</name>
<keyword evidence="9 12" id="KW-1133">Transmembrane helix</keyword>
<comment type="caution">
    <text evidence="14">The sequence shown here is derived from an EMBL/GenBank/DDBJ whole genome shotgun (WGS) entry which is preliminary data.</text>
</comment>
<dbReference type="NCBIfam" id="TIGR04265">
    <property type="entry name" value="bac_cardiolipin"/>
    <property type="match status" value="1"/>
</dbReference>
<feature type="transmembrane region" description="Helical" evidence="12">
    <location>
        <begin position="31"/>
        <end position="52"/>
    </location>
</feature>
<evidence type="ECO:0000256" key="9">
    <source>
        <dbReference type="ARBA" id="ARBA00022989"/>
    </source>
</evidence>
<evidence type="ECO:0000256" key="4">
    <source>
        <dbReference type="ARBA" id="ARBA00022475"/>
    </source>
</evidence>
<reference evidence="14 15" key="1">
    <citation type="submission" date="2018-11" db="EMBL/GenBank/DDBJ databases">
        <title>Mesobaculum littorinae gen. nov., sp. nov., isolated from Littorina scabra that represents a novel genus of the order Rhodobacteraceae.</title>
        <authorList>
            <person name="Li F."/>
        </authorList>
    </citation>
    <scope>NUCLEOTIDE SEQUENCE [LARGE SCALE GENOMIC DNA]</scope>
    <source>
        <strain evidence="14 15">M0103</strain>
    </source>
</reference>
<evidence type="ECO:0000256" key="1">
    <source>
        <dbReference type="ARBA" id="ARBA00003145"/>
    </source>
</evidence>
<evidence type="ECO:0000256" key="12">
    <source>
        <dbReference type="SAM" id="Phobius"/>
    </source>
</evidence>
<accession>A0A438AGQ3</accession>
<evidence type="ECO:0000256" key="8">
    <source>
        <dbReference type="ARBA" id="ARBA00022737"/>
    </source>
</evidence>
<dbReference type="EMBL" id="RQXX01000003">
    <property type="protein sequence ID" value="RVV97882.1"/>
    <property type="molecule type" value="Genomic_DNA"/>
</dbReference>
<dbReference type="SMART" id="SM00155">
    <property type="entry name" value="PLDc"/>
    <property type="match status" value="2"/>
</dbReference>
<dbReference type="GO" id="GO:0008808">
    <property type="term" value="F:cardiolipin synthase activity"/>
    <property type="evidence" value="ECO:0007669"/>
    <property type="project" value="UniProtKB-UniRule"/>
</dbReference>
<dbReference type="Pfam" id="PF13091">
    <property type="entry name" value="PLDc_2"/>
    <property type="match status" value="2"/>
</dbReference>
<protein>
    <recommendedName>
        <fullName evidence="11">Cardiolipin synthase</fullName>
        <ecNumber evidence="11">2.7.8.-</ecNumber>
    </recommendedName>
</protein>
<sequence length="492" mass="54578">MPPGETKPRPFCGVSRPYRGHRAHQEGSPPVWLISFPIIAALTLLLAAFTAFRAMQTSRTPQGAVGWVVFIAALPFAAIPAYYIFGYARTGDYRLRRAVTETALSRFEPGSSGYAGQEALDRLQLFTALGGAPVVTGNGVELIENGQPTYDAIIDEIGRARTYLLVQYYTVRDDEAGAQLLEALLDAARRGVKVRMLYDPMGCFLLTRRYKRALMQGGVELVATRGPSRVLGRFGLNYRNHRKTVIVDGLVGFQGGVNVGNEYLGAWRDTHTRLTGPVVAQLQMVFAEDWAIQTDVTLDDELNWDPGRVEDGHEALVLGSGPTDRFETATLYFGALAHQAQRRLWLTTPYFVPHSDLVAALSLAALRGVDVRVMVPDRPDKWSPWIAAFGFFDEIRSAGVQVLRYDAGFMHQKVALVDDDLVSIGTINLDIRSCMLNYETTVLVHGEDIAGRVEAMLERDMKDMHVLEKRLDEQALWLRVAAPVIRLMAPVL</sequence>
<organism evidence="14 15">
    <name type="scientific">Mesobaculum littorinae</name>
    <dbReference type="NCBI Taxonomy" id="2486419"/>
    <lineage>
        <taxon>Bacteria</taxon>
        <taxon>Pseudomonadati</taxon>
        <taxon>Pseudomonadota</taxon>
        <taxon>Alphaproteobacteria</taxon>
        <taxon>Rhodobacterales</taxon>
        <taxon>Roseobacteraceae</taxon>
        <taxon>Mesobaculum</taxon>
    </lineage>
</organism>
<evidence type="ECO:0000256" key="10">
    <source>
        <dbReference type="ARBA" id="ARBA00023136"/>
    </source>
</evidence>
<dbReference type="GO" id="GO:0005576">
    <property type="term" value="C:extracellular region"/>
    <property type="evidence" value="ECO:0007669"/>
    <property type="project" value="UniProtKB-SubCell"/>
</dbReference>
<dbReference type="SUPFAM" id="SSF56024">
    <property type="entry name" value="Phospholipase D/nuclease"/>
    <property type="match status" value="2"/>
</dbReference>
<keyword evidence="6" id="KW-0808">Transferase</keyword>
<evidence type="ECO:0000313" key="14">
    <source>
        <dbReference type="EMBL" id="RVV97882.1"/>
    </source>
</evidence>
<keyword evidence="5" id="KW-0964">Secreted</keyword>
<dbReference type="Gene3D" id="3.30.870.10">
    <property type="entry name" value="Endonuclease Chain A"/>
    <property type="match status" value="2"/>
</dbReference>